<dbReference type="AlphaFoldDB" id="A0A9P6LCN8"/>
<evidence type="ECO:0000313" key="3">
    <source>
        <dbReference type="Proteomes" id="UP000736335"/>
    </source>
</evidence>
<dbReference type="OrthoDB" id="2140489at2759"/>
<protein>
    <submittedName>
        <fullName evidence="2">Uncharacterized protein</fullName>
    </submittedName>
</protein>
<evidence type="ECO:0000313" key="2">
    <source>
        <dbReference type="EMBL" id="KAF9792902.1"/>
    </source>
</evidence>
<accession>A0A9P6LCN8</accession>
<dbReference type="Proteomes" id="UP000736335">
    <property type="component" value="Unassembled WGS sequence"/>
</dbReference>
<feature type="region of interest" description="Disordered" evidence="1">
    <location>
        <begin position="23"/>
        <end position="55"/>
    </location>
</feature>
<comment type="caution">
    <text evidence="2">The sequence shown here is derived from an EMBL/GenBank/DDBJ whole genome shotgun (WGS) entry which is preliminary data.</text>
</comment>
<reference evidence="2" key="2">
    <citation type="submission" date="2020-11" db="EMBL/GenBank/DDBJ databases">
        <authorList>
            <consortium name="DOE Joint Genome Institute"/>
            <person name="Kuo A."/>
            <person name="Miyauchi S."/>
            <person name="Kiss E."/>
            <person name="Drula E."/>
            <person name="Kohler A."/>
            <person name="Sanchez-Garcia M."/>
            <person name="Andreopoulos B."/>
            <person name="Barry K.W."/>
            <person name="Bonito G."/>
            <person name="Buee M."/>
            <person name="Carver A."/>
            <person name="Chen C."/>
            <person name="Cichocki N."/>
            <person name="Clum A."/>
            <person name="Culley D."/>
            <person name="Crous P.W."/>
            <person name="Fauchery L."/>
            <person name="Girlanda M."/>
            <person name="Hayes R."/>
            <person name="Keri Z."/>
            <person name="Labutti K."/>
            <person name="Lipzen A."/>
            <person name="Lombard V."/>
            <person name="Magnuson J."/>
            <person name="Maillard F."/>
            <person name="Morin E."/>
            <person name="Murat C."/>
            <person name="Nolan M."/>
            <person name="Ohm R."/>
            <person name="Pangilinan J."/>
            <person name="Pereira M."/>
            <person name="Perotto S."/>
            <person name="Peter M."/>
            <person name="Riley R."/>
            <person name="Sitrit Y."/>
            <person name="Stielow B."/>
            <person name="Szollosi G."/>
            <person name="Zifcakova L."/>
            <person name="Stursova M."/>
            <person name="Spatafora J.W."/>
            <person name="Tedersoo L."/>
            <person name="Vaario L.-M."/>
            <person name="Yamada A."/>
            <person name="Yan M."/>
            <person name="Wang P."/>
            <person name="Xu J."/>
            <person name="Bruns T."/>
            <person name="Baldrian P."/>
            <person name="Vilgalys R."/>
            <person name="Henrissat B."/>
            <person name="Grigoriev I.V."/>
            <person name="Hibbett D."/>
            <person name="Nagy L.G."/>
            <person name="Martin F.M."/>
        </authorList>
    </citation>
    <scope>NUCLEOTIDE SEQUENCE</scope>
    <source>
        <strain evidence="2">UH-Tt-Lm1</strain>
    </source>
</reference>
<dbReference type="PANTHER" id="PTHR36986">
    <property type="entry name" value="UPF0643 PROTEIN PB2B2.08"/>
    <property type="match status" value="1"/>
</dbReference>
<feature type="region of interest" description="Disordered" evidence="1">
    <location>
        <begin position="73"/>
        <end position="96"/>
    </location>
</feature>
<sequence>MLLVARPSETFIDRPTLDAGYSARQAAEASASFDAQNHSNSHRDPHDLPDFSDSNPHTSPVLFLPPLLSSLPHGLSHTPAPSPDQPPLTTETHLPNIDPASLSLHKALHYFSPVNPYYATQLYAESFNWDSLKLPEDDEREWYVVAFRSRRRPESDSGSLYEADRRAHEEAVQNGGLIMYWYGIPDSEGNNLATCIWQSRRHAIAANSRPNHIVAARLAAASFEAYVLERHVIRKVKGETGITVEPYTGGDVGW</sequence>
<dbReference type="PANTHER" id="PTHR36986:SF1">
    <property type="entry name" value="UPF0643 PROTEIN PB2B2.08"/>
    <property type="match status" value="1"/>
</dbReference>
<dbReference type="EMBL" id="WIUZ02000001">
    <property type="protein sequence ID" value="KAF9792902.1"/>
    <property type="molecule type" value="Genomic_DNA"/>
</dbReference>
<gene>
    <name evidence="2" type="ORF">BJ322DRAFT_998364</name>
</gene>
<name>A0A9P6LCN8_9AGAM</name>
<proteinExistence type="predicted"/>
<evidence type="ECO:0000256" key="1">
    <source>
        <dbReference type="SAM" id="MobiDB-lite"/>
    </source>
</evidence>
<organism evidence="2 3">
    <name type="scientific">Thelephora terrestris</name>
    <dbReference type="NCBI Taxonomy" id="56493"/>
    <lineage>
        <taxon>Eukaryota</taxon>
        <taxon>Fungi</taxon>
        <taxon>Dikarya</taxon>
        <taxon>Basidiomycota</taxon>
        <taxon>Agaricomycotina</taxon>
        <taxon>Agaricomycetes</taxon>
        <taxon>Thelephorales</taxon>
        <taxon>Thelephoraceae</taxon>
        <taxon>Thelephora</taxon>
    </lineage>
</organism>
<keyword evidence="3" id="KW-1185">Reference proteome</keyword>
<reference evidence="2" key="1">
    <citation type="journal article" date="2020" name="Nat. Commun.">
        <title>Large-scale genome sequencing of mycorrhizal fungi provides insights into the early evolution of symbiotic traits.</title>
        <authorList>
            <person name="Miyauchi S."/>
            <person name="Kiss E."/>
            <person name="Kuo A."/>
            <person name="Drula E."/>
            <person name="Kohler A."/>
            <person name="Sanchez-Garcia M."/>
            <person name="Morin E."/>
            <person name="Andreopoulos B."/>
            <person name="Barry K.W."/>
            <person name="Bonito G."/>
            <person name="Buee M."/>
            <person name="Carver A."/>
            <person name="Chen C."/>
            <person name="Cichocki N."/>
            <person name="Clum A."/>
            <person name="Culley D."/>
            <person name="Crous P.W."/>
            <person name="Fauchery L."/>
            <person name="Girlanda M."/>
            <person name="Hayes R.D."/>
            <person name="Keri Z."/>
            <person name="LaButti K."/>
            <person name="Lipzen A."/>
            <person name="Lombard V."/>
            <person name="Magnuson J."/>
            <person name="Maillard F."/>
            <person name="Murat C."/>
            <person name="Nolan M."/>
            <person name="Ohm R.A."/>
            <person name="Pangilinan J."/>
            <person name="Pereira M.F."/>
            <person name="Perotto S."/>
            <person name="Peter M."/>
            <person name="Pfister S."/>
            <person name="Riley R."/>
            <person name="Sitrit Y."/>
            <person name="Stielow J.B."/>
            <person name="Szollosi G."/>
            <person name="Zifcakova L."/>
            <person name="Stursova M."/>
            <person name="Spatafora J.W."/>
            <person name="Tedersoo L."/>
            <person name="Vaario L.M."/>
            <person name="Yamada A."/>
            <person name="Yan M."/>
            <person name="Wang P."/>
            <person name="Xu J."/>
            <person name="Bruns T."/>
            <person name="Baldrian P."/>
            <person name="Vilgalys R."/>
            <person name="Dunand C."/>
            <person name="Henrissat B."/>
            <person name="Grigoriev I.V."/>
            <person name="Hibbett D."/>
            <person name="Nagy L.G."/>
            <person name="Martin F.M."/>
        </authorList>
    </citation>
    <scope>NUCLEOTIDE SEQUENCE</scope>
    <source>
        <strain evidence="2">UH-Tt-Lm1</strain>
    </source>
</reference>